<reference evidence="9" key="1">
    <citation type="submission" date="2020-04" db="EMBL/GenBank/DDBJ databases">
        <authorList>
            <person name="Zhang T."/>
        </authorList>
    </citation>
    <scope>NUCLEOTIDE SEQUENCE</scope>
    <source>
        <strain evidence="9">HKST-UBA03</strain>
    </source>
</reference>
<evidence type="ECO:0000256" key="7">
    <source>
        <dbReference type="SAM" id="SignalP"/>
    </source>
</evidence>
<evidence type="ECO:0000313" key="9">
    <source>
        <dbReference type="EMBL" id="MCA9392220.1"/>
    </source>
</evidence>
<feature type="chain" id="PRO_5037165064" evidence="7">
    <location>
        <begin position="25"/>
        <end position="243"/>
    </location>
</feature>
<keyword evidence="3 6" id="KW-0133">Cell shape</keyword>
<dbReference type="GO" id="GO:0016740">
    <property type="term" value="F:transferase activity"/>
    <property type="evidence" value="ECO:0007669"/>
    <property type="project" value="UniProtKB-KW"/>
</dbReference>
<keyword evidence="7" id="KW-0732">Signal</keyword>
<reference evidence="9" key="2">
    <citation type="journal article" date="2021" name="Microbiome">
        <title>Successional dynamics and alternative stable states in a saline activated sludge microbial community over 9 years.</title>
        <authorList>
            <person name="Wang Y."/>
            <person name="Ye J."/>
            <person name="Ju F."/>
            <person name="Liu L."/>
            <person name="Boyd J.A."/>
            <person name="Deng Y."/>
            <person name="Parks D.H."/>
            <person name="Jiang X."/>
            <person name="Yin X."/>
            <person name="Woodcroft B.J."/>
            <person name="Tyson G.W."/>
            <person name="Hugenholtz P."/>
            <person name="Polz M.F."/>
            <person name="Zhang T."/>
        </authorList>
    </citation>
    <scope>NUCLEOTIDE SEQUENCE</scope>
    <source>
        <strain evidence="9">HKST-UBA03</strain>
    </source>
</reference>
<dbReference type="PANTHER" id="PTHR30582:SF2">
    <property type="entry name" value="L,D-TRANSPEPTIDASE YCIB-RELATED"/>
    <property type="match status" value="1"/>
</dbReference>
<dbReference type="GO" id="GO:0071972">
    <property type="term" value="F:peptidoglycan L,D-transpeptidase activity"/>
    <property type="evidence" value="ECO:0007669"/>
    <property type="project" value="TreeGrafter"/>
</dbReference>
<dbReference type="InterPro" id="IPR038063">
    <property type="entry name" value="Transpep_catalytic_dom"/>
</dbReference>
<dbReference type="InterPro" id="IPR050979">
    <property type="entry name" value="LD-transpeptidase"/>
</dbReference>
<dbReference type="Proteomes" id="UP000751518">
    <property type="component" value="Unassembled WGS sequence"/>
</dbReference>
<sequence length="243" mass="26869">MKRTIFITLTAIIASLHLPGVVLAQEPPTYPQWVQTTADDGLIIRECASKSCVRISDDNRPSLLTAIPAGGHVKVLEAVEALDEQGCIDGNCVWFRIDEGYISSAYTVDYPDPQPLGHNPCPNEEACALVDLDSQSLHLFQNGEETLTTWVSTGYLQGFTRVGNHRVLAKIPVQTMRGGEGTNAYKLPLIKWIAYFDEDRGTHSTYWHYGFGRGRSHGCVNMTLYDAKIVFDALNIGDLVIVQ</sequence>
<dbReference type="PANTHER" id="PTHR30582">
    <property type="entry name" value="L,D-TRANSPEPTIDASE"/>
    <property type="match status" value="1"/>
</dbReference>
<comment type="pathway">
    <text evidence="1 6">Cell wall biogenesis; peptidoglycan biosynthesis.</text>
</comment>
<name>A0A955LKK4_UNCKA</name>
<feature type="active site" description="Nucleophile" evidence="6">
    <location>
        <position position="219"/>
    </location>
</feature>
<dbReference type="AlphaFoldDB" id="A0A955LKK4"/>
<evidence type="ECO:0000256" key="1">
    <source>
        <dbReference type="ARBA" id="ARBA00004752"/>
    </source>
</evidence>
<organism evidence="9 10">
    <name type="scientific">candidate division WWE3 bacterium</name>
    <dbReference type="NCBI Taxonomy" id="2053526"/>
    <lineage>
        <taxon>Bacteria</taxon>
        <taxon>Katanobacteria</taxon>
    </lineage>
</organism>
<dbReference type="InterPro" id="IPR005490">
    <property type="entry name" value="LD_TPept_cat_dom"/>
</dbReference>
<keyword evidence="2" id="KW-0808">Transferase</keyword>
<evidence type="ECO:0000313" key="10">
    <source>
        <dbReference type="Proteomes" id="UP000751518"/>
    </source>
</evidence>
<dbReference type="SUPFAM" id="SSF141523">
    <property type="entry name" value="L,D-transpeptidase catalytic domain-like"/>
    <property type="match status" value="1"/>
</dbReference>
<dbReference type="CDD" id="cd16913">
    <property type="entry name" value="YkuD_like"/>
    <property type="match status" value="1"/>
</dbReference>
<evidence type="ECO:0000256" key="4">
    <source>
        <dbReference type="ARBA" id="ARBA00022984"/>
    </source>
</evidence>
<dbReference type="EMBL" id="JAGQKZ010000028">
    <property type="protein sequence ID" value="MCA9392220.1"/>
    <property type="molecule type" value="Genomic_DNA"/>
</dbReference>
<evidence type="ECO:0000256" key="3">
    <source>
        <dbReference type="ARBA" id="ARBA00022960"/>
    </source>
</evidence>
<dbReference type="GO" id="GO:0008360">
    <property type="term" value="P:regulation of cell shape"/>
    <property type="evidence" value="ECO:0007669"/>
    <property type="project" value="UniProtKB-UniRule"/>
</dbReference>
<dbReference type="GO" id="GO:0005576">
    <property type="term" value="C:extracellular region"/>
    <property type="evidence" value="ECO:0007669"/>
    <property type="project" value="TreeGrafter"/>
</dbReference>
<proteinExistence type="predicted"/>
<dbReference type="GO" id="GO:0071555">
    <property type="term" value="P:cell wall organization"/>
    <property type="evidence" value="ECO:0007669"/>
    <property type="project" value="UniProtKB-UniRule"/>
</dbReference>
<dbReference type="Pfam" id="PF03734">
    <property type="entry name" value="YkuD"/>
    <property type="match status" value="1"/>
</dbReference>
<evidence type="ECO:0000259" key="8">
    <source>
        <dbReference type="PROSITE" id="PS52029"/>
    </source>
</evidence>
<gene>
    <name evidence="9" type="ORF">KC614_03395</name>
</gene>
<dbReference type="GO" id="GO:0018104">
    <property type="term" value="P:peptidoglycan-protein cross-linking"/>
    <property type="evidence" value="ECO:0007669"/>
    <property type="project" value="TreeGrafter"/>
</dbReference>
<feature type="active site" description="Proton donor/acceptor" evidence="6">
    <location>
        <position position="203"/>
    </location>
</feature>
<keyword evidence="5 6" id="KW-0961">Cell wall biogenesis/degradation</keyword>
<evidence type="ECO:0000256" key="2">
    <source>
        <dbReference type="ARBA" id="ARBA00022679"/>
    </source>
</evidence>
<evidence type="ECO:0000256" key="6">
    <source>
        <dbReference type="PROSITE-ProRule" id="PRU01373"/>
    </source>
</evidence>
<accession>A0A955LKK4</accession>
<keyword evidence="4 6" id="KW-0573">Peptidoglycan synthesis</keyword>
<comment type="caution">
    <text evidence="9">The sequence shown here is derived from an EMBL/GenBank/DDBJ whole genome shotgun (WGS) entry which is preliminary data.</text>
</comment>
<protein>
    <submittedName>
        <fullName evidence="9">L,D-transpeptidase</fullName>
    </submittedName>
</protein>
<feature type="signal peptide" evidence="7">
    <location>
        <begin position="1"/>
        <end position="24"/>
    </location>
</feature>
<dbReference type="PROSITE" id="PS52029">
    <property type="entry name" value="LD_TPASE"/>
    <property type="match status" value="1"/>
</dbReference>
<feature type="domain" description="L,D-TPase catalytic" evidence="8">
    <location>
        <begin position="126"/>
        <end position="243"/>
    </location>
</feature>
<evidence type="ECO:0000256" key="5">
    <source>
        <dbReference type="ARBA" id="ARBA00023316"/>
    </source>
</evidence>
<dbReference type="Gene3D" id="2.40.440.10">
    <property type="entry name" value="L,D-transpeptidase catalytic domain-like"/>
    <property type="match status" value="1"/>
</dbReference>